<organism evidence="2 3">
    <name type="scientific">Acetobacter thailandicus</name>
    <dbReference type="NCBI Taxonomy" id="1502842"/>
    <lineage>
        <taxon>Bacteria</taxon>
        <taxon>Pseudomonadati</taxon>
        <taxon>Pseudomonadota</taxon>
        <taxon>Alphaproteobacteria</taxon>
        <taxon>Acetobacterales</taxon>
        <taxon>Acetobacteraceae</taxon>
        <taxon>Acetobacter</taxon>
    </lineage>
</organism>
<comment type="caution">
    <text evidence="2">The sequence shown here is derived from an EMBL/GenBank/DDBJ whole genome shotgun (WGS) entry which is preliminary data.</text>
</comment>
<feature type="domain" description="AsmA" evidence="1">
    <location>
        <begin position="219"/>
        <end position="464"/>
    </location>
</feature>
<dbReference type="PANTHER" id="PTHR30441">
    <property type="entry name" value="DUF748 DOMAIN-CONTAINING PROTEIN"/>
    <property type="match status" value="1"/>
</dbReference>
<dbReference type="PANTHER" id="PTHR30441:SF8">
    <property type="entry name" value="DUF748 DOMAIN-CONTAINING PROTEIN"/>
    <property type="match status" value="1"/>
</dbReference>
<dbReference type="EMBL" id="JAPIUZ010000001">
    <property type="protein sequence ID" value="MCX2562411.1"/>
    <property type="molecule type" value="Genomic_DNA"/>
</dbReference>
<reference evidence="2 3" key="1">
    <citation type="submission" date="2022-11" db="EMBL/GenBank/DDBJ databases">
        <title>Genome sequencing of Acetobacter type strain.</title>
        <authorList>
            <person name="Heo J."/>
            <person name="Lee D."/>
            <person name="Han B.-H."/>
            <person name="Hong S.-B."/>
            <person name="Kwon S.-W."/>
        </authorList>
    </citation>
    <scope>NUCLEOTIDE SEQUENCE [LARGE SCALE GENOMIC DNA]</scope>
    <source>
        <strain evidence="2 3">KACC 21253</strain>
    </source>
</reference>
<gene>
    <name evidence="2" type="ORF">OQ497_00290</name>
</gene>
<keyword evidence="3" id="KW-1185">Reference proteome</keyword>
<evidence type="ECO:0000313" key="3">
    <source>
        <dbReference type="Proteomes" id="UP001301152"/>
    </source>
</evidence>
<dbReference type="Pfam" id="PF05170">
    <property type="entry name" value="AsmA"/>
    <property type="match status" value="1"/>
</dbReference>
<accession>A0ABT3QAY7</accession>
<name>A0ABT3QAY7_9PROT</name>
<dbReference type="Proteomes" id="UP001301152">
    <property type="component" value="Unassembled WGS sequence"/>
</dbReference>
<dbReference type="RefSeq" id="WP_173559307.1">
    <property type="nucleotide sequence ID" value="NZ_JAPIUZ010000001.1"/>
</dbReference>
<protein>
    <submittedName>
        <fullName evidence="2">AsmA family protein</fullName>
    </submittedName>
</protein>
<proteinExistence type="predicted"/>
<evidence type="ECO:0000259" key="1">
    <source>
        <dbReference type="Pfam" id="PF05170"/>
    </source>
</evidence>
<dbReference type="InterPro" id="IPR007844">
    <property type="entry name" value="AsmA"/>
</dbReference>
<evidence type="ECO:0000313" key="2">
    <source>
        <dbReference type="EMBL" id="MCX2562411.1"/>
    </source>
</evidence>
<dbReference type="InterPro" id="IPR052894">
    <property type="entry name" value="AsmA-related"/>
</dbReference>
<sequence>MKIAQPDNFSDAENNFAEVKDASLSFNTIDYFIFKTFNFSKITLNHPDIDLITLKNNINNYTFTSPGKTRKEELFTLLRNGQIYITSGILHFTHDPMQTDVIARIESTPGAADGQGFLRINATGRYAQHPITLSFTGGNILTALDEHTAYPIRLTVQNGSTALSVTGQIDQPLTFIGAQLRFKLTGADMSRLASITGWPAPQTPGYVLTGALDYSPERITFKNLSGKTGESDISGTVQITPHTSPLFIDASLFSRNMNSNDLTGFYDSNNQSLPLHDNTNNQVLSDTPVNIPKLYNVNAHILFQGVHLQNNRLPLDNIDTELSVSNGNIAVRHLNFKIGNGTIASSASLRPQGDEFKAAARIDFNQLDIARLTRTNIASHAQGIMGGHITLTSEGNSIATLIAGGSGNLTLVLDQGENITAFLPDILGMRLTNAVLSAIGNPSNTELRCLIADMPLRNGIFTTKAFFLPQVK</sequence>